<evidence type="ECO:0000313" key="2">
    <source>
        <dbReference type="Proteomes" id="UP000003779"/>
    </source>
</evidence>
<organism evidence="1 2">
    <name type="scientific">Nocardiopsis alba (strain ATCC BAA-2165 / BE74)</name>
    <dbReference type="NCBI Taxonomy" id="1205910"/>
    <lineage>
        <taxon>Bacteria</taxon>
        <taxon>Bacillati</taxon>
        <taxon>Actinomycetota</taxon>
        <taxon>Actinomycetes</taxon>
        <taxon>Streptosporangiales</taxon>
        <taxon>Nocardiopsidaceae</taxon>
        <taxon>Nocardiopsis</taxon>
    </lineage>
</organism>
<dbReference type="HOGENOM" id="CLU_1990308_0_0_11"/>
<dbReference type="EMBL" id="CP003788">
    <property type="protein sequence ID" value="AFR06911.1"/>
    <property type="molecule type" value="Genomic_DNA"/>
</dbReference>
<dbReference type="AlphaFoldDB" id="J7L2B9"/>
<dbReference type="GO" id="GO:0005524">
    <property type="term" value="F:ATP binding"/>
    <property type="evidence" value="ECO:0007669"/>
    <property type="project" value="UniProtKB-KW"/>
</dbReference>
<sequence length="125" mass="13578">MQRLHRVLEDHRDVVTAHPTQLLVGGGDHVLPGHLDGAGDLRPTATVQTHQGQRGHALTRTRLAHDPQGASGGHLEGETLHRVDVTVHRREGHPQIVHPYDCVGGSRSVRGHVTFPSVEPVRGSH</sequence>
<dbReference type="AntiFam" id="ANF00095">
    <property type="entry name" value="Shadow ORF (opposite ABC transporters)"/>
</dbReference>
<name>J7L2B9_NOCAA</name>
<gene>
    <name evidence="1" type="ordered locus">B005_4149</name>
</gene>
<dbReference type="KEGG" id="nal:B005_4149"/>
<proteinExistence type="predicted"/>
<dbReference type="Proteomes" id="UP000003779">
    <property type="component" value="Chromosome"/>
</dbReference>
<evidence type="ECO:0000313" key="1">
    <source>
        <dbReference type="EMBL" id="AFR06911.1"/>
    </source>
</evidence>
<reference evidence="2" key="2">
    <citation type="submission" date="2012-08" db="EMBL/GenBank/DDBJ databases">
        <title>Whole-genome sequence of Nocardiopsis alba strain ATCC BAA-2165 associated with honeybees.</title>
        <authorList>
            <person name="Qiao J."/>
            <person name="Chen L."/>
            <person name="Li Y."/>
            <person name="Wang J."/>
            <person name="Zhang W."/>
            <person name="Chen S."/>
        </authorList>
    </citation>
    <scope>NUCLEOTIDE SEQUENCE [LARGE SCALE GENOMIC DNA]</scope>
    <source>
        <strain evidence="2">ATCC BAA-2165 / BE74</strain>
    </source>
</reference>
<accession>J7L2B9</accession>
<keyword evidence="1" id="KW-0067">ATP-binding</keyword>
<keyword evidence="1" id="KW-0547">Nucleotide-binding</keyword>
<protein>
    <submittedName>
        <fullName evidence="1">Putative oligopeptide/dipeptide ABC transporter, ATP-binding protein</fullName>
    </submittedName>
</protein>
<reference evidence="1 2" key="1">
    <citation type="journal article" date="2012" name="J. Bacteriol.">
        <title>Whole-Genome Sequence of Nocardiopsis alba Strain ATCC BAA-2165, Associated with Honeybees.</title>
        <authorList>
            <person name="Qiao J."/>
            <person name="Chen L."/>
            <person name="Li Y."/>
            <person name="Wang J."/>
            <person name="Zhang W."/>
            <person name="Chen S."/>
        </authorList>
    </citation>
    <scope>NUCLEOTIDE SEQUENCE [LARGE SCALE GENOMIC DNA]</scope>
    <source>
        <strain evidence="2">ATCC BAA-2165 / BE74</strain>
    </source>
</reference>